<keyword evidence="2" id="KW-0472">Membrane</keyword>
<dbReference type="AlphaFoldDB" id="A0A9P5PW95"/>
<dbReference type="Proteomes" id="UP000772434">
    <property type="component" value="Unassembled WGS sequence"/>
</dbReference>
<sequence>MGTVIGACVGALAGAVILVLVGLWLYRRSDPKKRRPTRTGPGLQPNWNKLGDDDDKWEGMHKTKEAAEVAPMEKLTMFKKSTPSIYTTKSASEVLPAFDFGAHPFSQYHPNLAKELASSNDETHAPPFRADSSAVSWDGDTVGGASFRSARMSGAMSPSLDIARPTPALTNSEPHRWESAEVVHLEGHVAHVVHPDSNNPFVHPTERRKSEHNPFFGSSSLRSPSTSKPNKGKGREITPPQPVANPFADSSDVSGEKTPTRLTFTHAAVDSVSSVSSNDRAIQSLIAALGSTPEEVQERLNFANVAPSIVSDSGDSIYTTAGYTTDGDEDEDEEDADNMTDSFPLPPGSDHSS</sequence>
<evidence type="ECO:0000256" key="2">
    <source>
        <dbReference type="SAM" id="Phobius"/>
    </source>
</evidence>
<feature type="region of interest" description="Disordered" evidence="1">
    <location>
        <begin position="31"/>
        <end position="55"/>
    </location>
</feature>
<evidence type="ECO:0000256" key="1">
    <source>
        <dbReference type="SAM" id="MobiDB-lite"/>
    </source>
</evidence>
<feature type="transmembrane region" description="Helical" evidence="2">
    <location>
        <begin position="6"/>
        <end position="26"/>
    </location>
</feature>
<feature type="compositionally biased region" description="Acidic residues" evidence="1">
    <location>
        <begin position="326"/>
        <end position="338"/>
    </location>
</feature>
<feature type="region of interest" description="Disordered" evidence="1">
    <location>
        <begin position="309"/>
        <end position="353"/>
    </location>
</feature>
<keyword evidence="2" id="KW-0812">Transmembrane</keyword>
<dbReference type="OrthoDB" id="2670057at2759"/>
<gene>
    <name evidence="3" type="ORF">BDP27DRAFT_1325822</name>
</gene>
<accession>A0A9P5PW95</accession>
<reference evidence="3" key="1">
    <citation type="submission" date="2020-11" db="EMBL/GenBank/DDBJ databases">
        <authorList>
            <consortium name="DOE Joint Genome Institute"/>
            <person name="Ahrendt S."/>
            <person name="Riley R."/>
            <person name="Andreopoulos W."/>
            <person name="Labutti K."/>
            <person name="Pangilinan J."/>
            <person name="Ruiz-Duenas F.J."/>
            <person name="Barrasa J.M."/>
            <person name="Sanchez-Garcia M."/>
            <person name="Camarero S."/>
            <person name="Miyauchi S."/>
            <person name="Serrano A."/>
            <person name="Linde D."/>
            <person name="Babiker R."/>
            <person name="Drula E."/>
            <person name="Ayuso-Fernandez I."/>
            <person name="Pacheco R."/>
            <person name="Padilla G."/>
            <person name="Ferreira P."/>
            <person name="Barriuso J."/>
            <person name="Kellner H."/>
            <person name="Castanera R."/>
            <person name="Alfaro M."/>
            <person name="Ramirez L."/>
            <person name="Pisabarro A.G."/>
            <person name="Kuo A."/>
            <person name="Tritt A."/>
            <person name="Lipzen A."/>
            <person name="He G."/>
            <person name="Yan M."/>
            <person name="Ng V."/>
            <person name="Cullen D."/>
            <person name="Martin F."/>
            <person name="Rosso M.-N."/>
            <person name="Henrissat B."/>
            <person name="Hibbett D."/>
            <person name="Martinez A.T."/>
            <person name="Grigoriev I.V."/>
        </authorList>
    </citation>
    <scope>NUCLEOTIDE SEQUENCE</scope>
    <source>
        <strain evidence="3">AH 40177</strain>
    </source>
</reference>
<name>A0A9P5PW95_9AGAR</name>
<protein>
    <submittedName>
        <fullName evidence="3">Uncharacterized protein</fullName>
    </submittedName>
</protein>
<proteinExistence type="predicted"/>
<evidence type="ECO:0000313" key="4">
    <source>
        <dbReference type="Proteomes" id="UP000772434"/>
    </source>
</evidence>
<keyword evidence="2" id="KW-1133">Transmembrane helix</keyword>
<comment type="caution">
    <text evidence="3">The sequence shown here is derived from an EMBL/GenBank/DDBJ whole genome shotgun (WGS) entry which is preliminary data.</text>
</comment>
<organism evidence="3 4">
    <name type="scientific">Rhodocollybia butyracea</name>
    <dbReference type="NCBI Taxonomy" id="206335"/>
    <lineage>
        <taxon>Eukaryota</taxon>
        <taxon>Fungi</taxon>
        <taxon>Dikarya</taxon>
        <taxon>Basidiomycota</taxon>
        <taxon>Agaricomycotina</taxon>
        <taxon>Agaricomycetes</taxon>
        <taxon>Agaricomycetidae</taxon>
        <taxon>Agaricales</taxon>
        <taxon>Marasmiineae</taxon>
        <taxon>Omphalotaceae</taxon>
        <taxon>Rhodocollybia</taxon>
    </lineage>
</organism>
<evidence type="ECO:0000313" key="3">
    <source>
        <dbReference type="EMBL" id="KAF9069220.1"/>
    </source>
</evidence>
<feature type="region of interest" description="Disordered" evidence="1">
    <location>
        <begin position="193"/>
        <end position="258"/>
    </location>
</feature>
<feature type="compositionally biased region" description="Low complexity" evidence="1">
    <location>
        <begin position="218"/>
        <end position="227"/>
    </location>
</feature>
<keyword evidence="4" id="KW-1185">Reference proteome</keyword>
<dbReference type="EMBL" id="JADNRY010000053">
    <property type="protein sequence ID" value="KAF9069220.1"/>
    <property type="molecule type" value="Genomic_DNA"/>
</dbReference>